<dbReference type="InterPro" id="IPR010982">
    <property type="entry name" value="Lambda_DNA-bd_dom_sf"/>
</dbReference>
<name>A0A919MRE2_9ACTN</name>
<dbReference type="SUPFAM" id="SSF47413">
    <property type="entry name" value="lambda repressor-like DNA-binding domains"/>
    <property type="match status" value="1"/>
</dbReference>
<dbReference type="Proteomes" id="UP000647172">
    <property type="component" value="Unassembled WGS sequence"/>
</dbReference>
<reference evidence="2" key="1">
    <citation type="submission" date="2021-01" db="EMBL/GenBank/DDBJ databases">
        <title>Whole genome shotgun sequence of Actinoplanes nipponensis NBRC 14063.</title>
        <authorList>
            <person name="Komaki H."/>
            <person name="Tamura T."/>
        </authorList>
    </citation>
    <scope>NUCLEOTIDE SEQUENCE</scope>
    <source>
        <strain evidence="2">NBRC 14063</strain>
    </source>
</reference>
<dbReference type="GO" id="GO:0003677">
    <property type="term" value="F:DNA binding"/>
    <property type="evidence" value="ECO:0007669"/>
    <property type="project" value="InterPro"/>
</dbReference>
<dbReference type="Pfam" id="PF13560">
    <property type="entry name" value="HTH_31"/>
    <property type="match status" value="1"/>
</dbReference>
<evidence type="ECO:0000313" key="3">
    <source>
        <dbReference type="Proteomes" id="UP000647172"/>
    </source>
</evidence>
<evidence type="ECO:0000259" key="1">
    <source>
        <dbReference type="PROSITE" id="PS50943"/>
    </source>
</evidence>
<proteinExistence type="predicted"/>
<protein>
    <recommendedName>
        <fullName evidence="1">HTH cro/C1-type domain-containing protein</fullName>
    </recommendedName>
</protein>
<dbReference type="AlphaFoldDB" id="A0A919MRE2"/>
<comment type="caution">
    <text evidence="2">The sequence shown here is derived from an EMBL/GenBank/DDBJ whole genome shotgun (WGS) entry which is preliminary data.</text>
</comment>
<dbReference type="InterPro" id="IPR001387">
    <property type="entry name" value="Cro/C1-type_HTH"/>
</dbReference>
<dbReference type="EMBL" id="BOMQ01000060">
    <property type="protein sequence ID" value="GIE51513.1"/>
    <property type="molecule type" value="Genomic_DNA"/>
</dbReference>
<gene>
    <name evidence="2" type="ORF">Ani05nite_50470</name>
</gene>
<keyword evidence="3" id="KW-1185">Reference proteome</keyword>
<evidence type="ECO:0000313" key="2">
    <source>
        <dbReference type="EMBL" id="GIE51513.1"/>
    </source>
</evidence>
<dbReference type="SMART" id="SM00530">
    <property type="entry name" value="HTH_XRE"/>
    <property type="match status" value="1"/>
</dbReference>
<dbReference type="CDD" id="cd00093">
    <property type="entry name" value="HTH_XRE"/>
    <property type="match status" value="1"/>
</dbReference>
<dbReference type="Gene3D" id="1.10.260.40">
    <property type="entry name" value="lambda repressor-like DNA-binding domains"/>
    <property type="match status" value="1"/>
</dbReference>
<organism evidence="2 3">
    <name type="scientific">Actinoplanes nipponensis</name>
    <dbReference type="NCBI Taxonomy" id="135950"/>
    <lineage>
        <taxon>Bacteria</taxon>
        <taxon>Bacillati</taxon>
        <taxon>Actinomycetota</taxon>
        <taxon>Actinomycetes</taxon>
        <taxon>Micromonosporales</taxon>
        <taxon>Micromonosporaceae</taxon>
        <taxon>Actinoplanes</taxon>
    </lineage>
</organism>
<accession>A0A919MRE2</accession>
<dbReference type="PROSITE" id="PS50943">
    <property type="entry name" value="HTH_CROC1"/>
    <property type="match status" value="1"/>
</dbReference>
<sequence length="489" mass="53323">MADPQAVRAAWRDLGRLLAQKRKAAHLSQQELAGQTEYSRSSIANIETGLQHVNRAFWEVVDALLGANAELLKAYDNAEAFQRAHQRPSLETPASGVDLLHPAIAQSSPAPRLLQDRPDVAADDASGATIGAHRSNAKGLPKLPGQRATLTVPHGGVDADVAGGISGTGEDIVDVLDRIQNLYRAVDPVVISGLESSMSTMLVEYETWERGRFIRSLVKKRVFVDSLISQSMQPRQRQRLFRVAGKVSGLLGYVEVGREDYALARAYCAESFRLAELAEDSDLQAWARGMQSFCEYYARNYEEALAIALDGLSYAGTGPQSVRLTINGVARAAGKLGDKVGVQRAVERAYRLMSQNEVPTGLPSSVSLQCYSSAQTASNAVTAYVSLGDPARVQEFATLALPDIKVSASPWSQALLKIDLSTSMLMARDADLERACRVTMDALKISSGYPIVSIRRRVLEFMGAAERRWGRVSGLDEVRERLEAWSRDC</sequence>
<feature type="domain" description="HTH cro/C1-type" evidence="1">
    <location>
        <begin position="18"/>
        <end position="72"/>
    </location>
</feature>